<dbReference type="GO" id="GO:0016020">
    <property type="term" value="C:membrane"/>
    <property type="evidence" value="ECO:0007669"/>
    <property type="project" value="UniProtKB-SubCell"/>
</dbReference>
<dbReference type="InParanoid" id="A0A1V8SK83"/>
<dbReference type="Pfam" id="PF06726">
    <property type="entry name" value="BC10"/>
    <property type="match status" value="1"/>
</dbReference>
<evidence type="ECO:0000313" key="6">
    <source>
        <dbReference type="EMBL" id="OQN99566.1"/>
    </source>
</evidence>
<dbReference type="PANTHER" id="PTHR13259">
    <property type="entry name" value="BLADDER CANCER 10 KD PROTEIN HOMOLOG"/>
    <property type="match status" value="1"/>
</dbReference>
<dbReference type="InterPro" id="IPR009598">
    <property type="entry name" value="BCALP"/>
</dbReference>
<name>A0A1V8SK83_9PEZI</name>
<keyword evidence="4 5" id="KW-0472">Membrane</keyword>
<accession>A0A1V8SK83</accession>
<reference evidence="7" key="1">
    <citation type="submission" date="2017-03" db="EMBL/GenBank/DDBJ databases">
        <title>Genomes of endolithic fungi from Antarctica.</title>
        <authorList>
            <person name="Coleine C."/>
            <person name="Masonjones S."/>
            <person name="Stajich J.E."/>
        </authorList>
    </citation>
    <scope>NUCLEOTIDE SEQUENCE [LARGE SCALE GENOMIC DNA]</scope>
    <source>
        <strain evidence="7">CCFEE 5527</strain>
    </source>
</reference>
<keyword evidence="2 5" id="KW-0812">Transmembrane</keyword>
<keyword evidence="3 5" id="KW-1133">Transmembrane helix</keyword>
<dbReference type="AlphaFoldDB" id="A0A1V8SK83"/>
<dbReference type="Proteomes" id="UP000192596">
    <property type="component" value="Unassembled WGS sequence"/>
</dbReference>
<feature type="transmembrane region" description="Helical" evidence="5">
    <location>
        <begin position="7"/>
        <end position="26"/>
    </location>
</feature>
<comment type="subcellular location">
    <subcellularLocation>
        <location evidence="1">Membrane</location>
    </subcellularLocation>
</comment>
<dbReference type="PANTHER" id="PTHR13259:SF1">
    <property type="entry name" value="BLADDER CANCER-ASSOCIATED PROTEIN"/>
    <property type="match status" value="1"/>
</dbReference>
<evidence type="ECO:0000256" key="2">
    <source>
        <dbReference type="ARBA" id="ARBA00022692"/>
    </source>
</evidence>
<sequence>MFCLRSWVFMLVFLTNTPPLYVLLFLTATYALQRPCVYCSILLFVLVYSLFDFSADWFEPRWHDTLSPIETASLYLNGNCTFTEAIVETATLAGVAVNGSVRAIAGAATESVRRRAMTGTALQGASTGNGTFWLRAFLEKRQVRIPCIDVLVRL</sequence>
<evidence type="ECO:0000256" key="3">
    <source>
        <dbReference type="ARBA" id="ARBA00022989"/>
    </source>
</evidence>
<organism evidence="6 7">
    <name type="scientific">Cryoendolithus antarcticus</name>
    <dbReference type="NCBI Taxonomy" id="1507870"/>
    <lineage>
        <taxon>Eukaryota</taxon>
        <taxon>Fungi</taxon>
        <taxon>Dikarya</taxon>
        <taxon>Ascomycota</taxon>
        <taxon>Pezizomycotina</taxon>
        <taxon>Dothideomycetes</taxon>
        <taxon>Dothideomycetidae</taxon>
        <taxon>Cladosporiales</taxon>
        <taxon>Cladosporiaceae</taxon>
        <taxon>Cryoendolithus</taxon>
    </lineage>
</organism>
<keyword evidence="7" id="KW-1185">Reference proteome</keyword>
<dbReference type="OrthoDB" id="5563033at2759"/>
<evidence type="ECO:0000256" key="5">
    <source>
        <dbReference type="SAM" id="Phobius"/>
    </source>
</evidence>
<comment type="caution">
    <text evidence="6">The sequence shown here is derived from an EMBL/GenBank/DDBJ whole genome shotgun (WGS) entry which is preliminary data.</text>
</comment>
<evidence type="ECO:0000256" key="1">
    <source>
        <dbReference type="ARBA" id="ARBA00004370"/>
    </source>
</evidence>
<gene>
    <name evidence="6" type="ORF">B0A48_14708</name>
</gene>
<protein>
    <submittedName>
        <fullName evidence="6">Uncharacterized protein</fullName>
    </submittedName>
</protein>
<dbReference type="EMBL" id="NAJO01000039">
    <property type="protein sequence ID" value="OQN99566.1"/>
    <property type="molecule type" value="Genomic_DNA"/>
</dbReference>
<dbReference type="SMART" id="SM01396">
    <property type="entry name" value="BC10"/>
    <property type="match status" value="1"/>
</dbReference>
<proteinExistence type="predicted"/>
<evidence type="ECO:0000313" key="7">
    <source>
        <dbReference type="Proteomes" id="UP000192596"/>
    </source>
</evidence>
<feature type="transmembrane region" description="Helical" evidence="5">
    <location>
        <begin position="32"/>
        <end position="51"/>
    </location>
</feature>
<evidence type="ECO:0000256" key="4">
    <source>
        <dbReference type="ARBA" id="ARBA00023136"/>
    </source>
</evidence>